<reference evidence="15" key="1">
    <citation type="journal article" date="2019" name="G3 (Bethesda)">
        <title>Genome Assemblies of Two Rare Opportunistic Yeast Pathogens: Diutina rugosa (syn. Candida rugosa) and Trichomonascus ciferrii (syn. Candida ciferrii).</title>
        <authorList>
            <person name="Mixao V."/>
            <person name="Saus E."/>
            <person name="Hansen A.P."/>
            <person name="Lass-Florl C."/>
            <person name="Gabaldon T."/>
        </authorList>
    </citation>
    <scope>NUCLEOTIDE SEQUENCE</scope>
    <source>
        <strain evidence="15">CBS 4856</strain>
    </source>
</reference>
<dbReference type="SUPFAM" id="SSF48208">
    <property type="entry name" value="Six-hairpin glycosidases"/>
    <property type="match status" value="1"/>
</dbReference>
<feature type="chain" id="PRO_5024877827" description="Mannan endo-1,6-alpha-mannosidase" evidence="14">
    <location>
        <begin position="19"/>
        <end position="449"/>
    </location>
</feature>
<sequence length="449" mass="50130">MKIEAILSFIAFVVCAGAVDLQLEDKDSVNSALSLIADGLMNYYKGTSEEGQTVGMFTKPYYWWEAGAAWGSMIDFWYYTGNDTYNDKVKKALLGETGKNNDYLPSSQTATEGNDDQGFFGITAMAAAERNFSNPKEDEPQWLALAQAVFNTMTTRWDTKKENCGGGLRWQIYPWNSGYDYKNTVSNGCMFNIAARLARYTGNKTYEEWADKIYNWVEGVEWITSDYKLYDGGYIKNQCKVNDKVQWTYNYGLFISGAAAMYNHTEDSKWKDRAQGLWKASSDILFKNKIMYESGCQPSKRCTNDQRCFKAIYSRFLGLTMQLMPDMSSEILSYLKPSAEAAAKSCSGGTDGHTCGLNWFEGYDNQYGLGEQMSALEVIQNTMAPSKKPPLTKENGGTSKGDPNAGSDSDSQAMTKNKLDIATKDRAGAGILTIVVISIMCVTAFWMLK</sequence>
<proteinExistence type="inferred from homology"/>
<dbReference type="VEuPathDB" id="FungiDB:TRICI_000420"/>
<dbReference type="GO" id="GO:0071555">
    <property type="term" value="P:cell wall organization"/>
    <property type="evidence" value="ECO:0007669"/>
    <property type="project" value="UniProtKB-KW"/>
</dbReference>
<dbReference type="AlphaFoldDB" id="A0A642VDH0"/>
<evidence type="ECO:0000313" key="15">
    <source>
        <dbReference type="EMBL" id="KAA8917432.1"/>
    </source>
</evidence>
<evidence type="ECO:0000313" key="16">
    <source>
        <dbReference type="Proteomes" id="UP000761534"/>
    </source>
</evidence>
<evidence type="ECO:0000256" key="12">
    <source>
        <dbReference type="SAM" id="MobiDB-lite"/>
    </source>
</evidence>
<keyword evidence="5 14" id="KW-0732">Signal</keyword>
<keyword evidence="16" id="KW-1185">Reference proteome</keyword>
<keyword evidence="13" id="KW-1133">Transmembrane helix</keyword>
<comment type="subcellular location">
    <subcellularLocation>
        <location evidence="2">Endomembrane system</location>
    </subcellularLocation>
</comment>
<keyword evidence="6 11" id="KW-0378">Hydrolase</keyword>
<evidence type="ECO:0000256" key="3">
    <source>
        <dbReference type="ARBA" id="ARBA00009699"/>
    </source>
</evidence>
<keyword evidence="7 13" id="KW-0472">Membrane</keyword>
<evidence type="ECO:0000256" key="2">
    <source>
        <dbReference type="ARBA" id="ARBA00004308"/>
    </source>
</evidence>
<dbReference type="Gene3D" id="1.50.10.20">
    <property type="match status" value="1"/>
</dbReference>
<dbReference type="GO" id="GO:0012505">
    <property type="term" value="C:endomembrane system"/>
    <property type="evidence" value="ECO:0007669"/>
    <property type="project" value="UniProtKB-SubCell"/>
</dbReference>
<dbReference type="InterPro" id="IPR014480">
    <property type="entry name" value="Mannan-1_6-alpha_mannosidase"/>
</dbReference>
<dbReference type="GO" id="GO:0007117">
    <property type="term" value="P:budding cell bud growth"/>
    <property type="evidence" value="ECO:0007669"/>
    <property type="project" value="TreeGrafter"/>
</dbReference>
<accession>A0A642VDH0</accession>
<dbReference type="GO" id="GO:0009272">
    <property type="term" value="P:fungal-type cell wall biogenesis"/>
    <property type="evidence" value="ECO:0007669"/>
    <property type="project" value="TreeGrafter"/>
</dbReference>
<keyword evidence="9 11" id="KW-0326">Glycosidase</keyword>
<evidence type="ECO:0000256" key="8">
    <source>
        <dbReference type="ARBA" id="ARBA00023180"/>
    </source>
</evidence>
<gene>
    <name evidence="15" type="ORF">TRICI_000420</name>
</gene>
<dbReference type="PANTHER" id="PTHR12145:SF36">
    <property type="entry name" value="MANNAN ENDO-1,6-ALPHA-MANNOSIDASE DCW1"/>
    <property type="match status" value="1"/>
</dbReference>
<protein>
    <recommendedName>
        <fullName evidence="4 11">Mannan endo-1,6-alpha-mannosidase</fullName>
        <ecNumber evidence="4 11">3.2.1.101</ecNumber>
    </recommendedName>
</protein>
<dbReference type="Proteomes" id="UP000761534">
    <property type="component" value="Unassembled WGS sequence"/>
</dbReference>
<dbReference type="PIRSF" id="PIRSF016302">
    <property type="entry name" value="Man_a_manosd"/>
    <property type="match status" value="1"/>
</dbReference>
<evidence type="ECO:0000256" key="6">
    <source>
        <dbReference type="ARBA" id="ARBA00022801"/>
    </source>
</evidence>
<dbReference type="PANTHER" id="PTHR12145">
    <property type="entry name" value="MANNAN ENDO-1,6-ALPHA-MANNOSIDASE DCW1"/>
    <property type="match status" value="1"/>
</dbReference>
<dbReference type="FunFam" id="1.50.10.20:FF:000006">
    <property type="entry name" value="Mannan endo-1,6-alpha-mannosidase"/>
    <property type="match status" value="1"/>
</dbReference>
<evidence type="ECO:0000256" key="7">
    <source>
        <dbReference type="ARBA" id="ARBA00023136"/>
    </source>
</evidence>
<evidence type="ECO:0000256" key="10">
    <source>
        <dbReference type="ARBA" id="ARBA00023316"/>
    </source>
</evidence>
<dbReference type="OrthoDB" id="4187847at2759"/>
<comment type="similarity">
    <text evidence="3 11">Belongs to the glycosyl hydrolase 76 family.</text>
</comment>
<dbReference type="EMBL" id="SWFS01000035">
    <property type="protein sequence ID" value="KAA8917432.1"/>
    <property type="molecule type" value="Genomic_DNA"/>
</dbReference>
<organism evidence="15 16">
    <name type="scientific">Trichomonascus ciferrii</name>
    <dbReference type="NCBI Taxonomy" id="44093"/>
    <lineage>
        <taxon>Eukaryota</taxon>
        <taxon>Fungi</taxon>
        <taxon>Dikarya</taxon>
        <taxon>Ascomycota</taxon>
        <taxon>Saccharomycotina</taxon>
        <taxon>Dipodascomycetes</taxon>
        <taxon>Dipodascales</taxon>
        <taxon>Trichomonascaceae</taxon>
        <taxon>Trichomonascus</taxon>
        <taxon>Trichomonascus ciferrii complex</taxon>
    </lineage>
</organism>
<dbReference type="InterPro" id="IPR008928">
    <property type="entry name" value="6-hairpin_glycosidase_sf"/>
</dbReference>
<name>A0A642VDH0_9ASCO</name>
<feature type="signal peptide" evidence="14">
    <location>
        <begin position="1"/>
        <end position="18"/>
    </location>
</feature>
<evidence type="ECO:0000256" key="4">
    <source>
        <dbReference type="ARBA" id="ARBA00012350"/>
    </source>
</evidence>
<dbReference type="Pfam" id="PF03663">
    <property type="entry name" value="Glyco_hydro_76"/>
    <property type="match status" value="1"/>
</dbReference>
<keyword evidence="8" id="KW-0325">Glycoprotein</keyword>
<keyword evidence="10" id="KW-0961">Cell wall biogenesis/degradation</keyword>
<comment type="caution">
    <text evidence="15">The sequence shown here is derived from an EMBL/GenBank/DDBJ whole genome shotgun (WGS) entry which is preliminary data.</text>
</comment>
<evidence type="ECO:0000256" key="11">
    <source>
        <dbReference type="PIRNR" id="PIRNR016302"/>
    </source>
</evidence>
<feature type="transmembrane region" description="Helical" evidence="13">
    <location>
        <begin position="427"/>
        <end position="448"/>
    </location>
</feature>
<evidence type="ECO:0000256" key="14">
    <source>
        <dbReference type="SAM" id="SignalP"/>
    </source>
</evidence>
<dbReference type="GO" id="GO:0008496">
    <property type="term" value="F:mannan endo-1,6-alpha-mannosidase activity"/>
    <property type="evidence" value="ECO:0007669"/>
    <property type="project" value="UniProtKB-UniRule"/>
</dbReference>
<feature type="region of interest" description="Disordered" evidence="12">
    <location>
        <begin position="385"/>
        <end position="413"/>
    </location>
</feature>
<evidence type="ECO:0000256" key="13">
    <source>
        <dbReference type="SAM" id="Phobius"/>
    </source>
</evidence>
<keyword evidence="13" id="KW-0812">Transmembrane</keyword>
<dbReference type="EC" id="3.2.1.101" evidence="4 11"/>
<evidence type="ECO:0000256" key="9">
    <source>
        <dbReference type="ARBA" id="ARBA00023295"/>
    </source>
</evidence>
<evidence type="ECO:0000256" key="5">
    <source>
        <dbReference type="ARBA" id="ARBA00022729"/>
    </source>
</evidence>
<dbReference type="GO" id="GO:0016052">
    <property type="term" value="P:carbohydrate catabolic process"/>
    <property type="evidence" value="ECO:0007669"/>
    <property type="project" value="InterPro"/>
</dbReference>
<evidence type="ECO:0000256" key="1">
    <source>
        <dbReference type="ARBA" id="ARBA00001452"/>
    </source>
</evidence>
<dbReference type="InterPro" id="IPR005198">
    <property type="entry name" value="Glyco_hydro_76"/>
</dbReference>
<comment type="catalytic activity">
    <reaction evidence="1 11">
        <text>Random hydrolysis of (1-&gt;6)-alpha-D-mannosidic linkages in unbranched (1-&gt;6)-mannans.</text>
        <dbReference type="EC" id="3.2.1.101"/>
    </reaction>
</comment>